<dbReference type="Proteomes" id="UP000218785">
    <property type="component" value="Chromosome"/>
</dbReference>
<dbReference type="AlphaFoldDB" id="A0A1Z4MV18"/>
<name>A0A1Z4MV18_9CYAN</name>
<dbReference type="SUPFAM" id="SSF53850">
    <property type="entry name" value="Periplasmic binding protein-like II"/>
    <property type="match status" value="1"/>
</dbReference>
<dbReference type="InterPro" id="IPR050490">
    <property type="entry name" value="Bact_solute-bd_prot1"/>
</dbReference>
<dbReference type="PANTHER" id="PTHR43649:SF12">
    <property type="entry name" value="DIACETYLCHITOBIOSE BINDING PROTEIN DASA"/>
    <property type="match status" value="1"/>
</dbReference>
<dbReference type="KEGG" id="ttq:NIES37_12480"/>
<dbReference type="EMBL" id="AP018248">
    <property type="protein sequence ID" value="BAY97310.1"/>
    <property type="molecule type" value="Genomic_DNA"/>
</dbReference>
<sequence>MNLSSRQHLRAGIKFLKYLTILLTALWFSISLPGCSLFPANVSPNASTQSTKTTAPLQRFDGITVNVVTRSGVIGAGLERRIPEFESLTGAKVKLTMHDFGKVYDMLQADWSSASPKYDMAVAMPQWLIDFVNANYLEDLTARVKADAALQWEDIVPFFRNANAIHNQRIYGVPLDGDYHLLYYRTDLLQKAGLTPPLTWDDYLKVARNFHGKDLNGDGTPDYGSCIAKEPGHVGFFMFSSIATSYLQSKGTGQGAFFDSETMKPLVKNEAFAKALDVYKQTMAYGVPDDANLKFVEARNVFLAGRCALMIDWGDIPTLAIDPTLSKVTNKVGAAMTPGSSQVLDQTTGKFTVCDKFVCPYAIDGINHAPFAANLGYTGVISAKAAPKVKDAAYAFLSYMSQPAQANVDVTIGATGFNPYRVSQFKDVTPWIQAGMSEEAANNYLGAIGITLSNPNMALDLKLPHAKRYQLEILEPALTDFMAGKISREQTMGRVEQGWEKITDQVGRESQKTAYRYSLGLQS</sequence>
<dbReference type="Gene3D" id="3.40.190.10">
    <property type="entry name" value="Periplasmic binding protein-like II"/>
    <property type="match status" value="2"/>
</dbReference>
<dbReference type="PANTHER" id="PTHR43649">
    <property type="entry name" value="ARABINOSE-BINDING PROTEIN-RELATED"/>
    <property type="match status" value="1"/>
</dbReference>
<keyword evidence="2" id="KW-1185">Reference proteome</keyword>
<evidence type="ECO:0000313" key="2">
    <source>
        <dbReference type="Proteomes" id="UP000218785"/>
    </source>
</evidence>
<dbReference type="InterPro" id="IPR006059">
    <property type="entry name" value="SBP"/>
</dbReference>
<dbReference type="RefSeq" id="WP_096574386.1">
    <property type="nucleotide sequence ID" value="NZ_CAWNJS010000001.1"/>
</dbReference>
<dbReference type="Pfam" id="PF01547">
    <property type="entry name" value="SBP_bac_1"/>
    <property type="match status" value="1"/>
</dbReference>
<evidence type="ECO:0000313" key="1">
    <source>
        <dbReference type="EMBL" id="BAY97310.1"/>
    </source>
</evidence>
<gene>
    <name evidence="1" type="ORF">NIES37_12480</name>
</gene>
<organism evidence="1 2">
    <name type="scientific">Tolypothrix tenuis PCC 7101</name>
    <dbReference type="NCBI Taxonomy" id="231146"/>
    <lineage>
        <taxon>Bacteria</taxon>
        <taxon>Bacillati</taxon>
        <taxon>Cyanobacteriota</taxon>
        <taxon>Cyanophyceae</taxon>
        <taxon>Nostocales</taxon>
        <taxon>Tolypothrichaceae</taxon>
        <taxon>Tolypothrix</taxon>
    </lineage>
</organism>
<proteinExistence type="predicted"/>
<accession>A0A1Z4MV18</accession>
<protein>
    <submittedName>
        <fullName evidence="1">Putative bacterial extracellular solute-binding protein</fullName>
    </submittedName>
</protein>
<reference evidence="1 2" key="1">
    <citation type="submission" date="2017-06" db="EMBL/GenBank/DDBJ databases">
        <title>Genome sequencing of cyanobaciteial culture collection at National Institute for Environmental Studies (NIES).</title>
        <authorList>
            <person name="Hirose Y."/>
            <person name="Shimura Y."/>
            <person name="Fujisawa T."/>
            <person name="Nakamura Y."/>
            <person name="Kawachi M."/>
        </authorList>
    </citation>
    <scope>NUCLEOTIDE SEQUENCE [LARGE SCALE GENOMIC DNA]</scope>
    <source>
        <strain evidence="1 2">NIES-37</strain>
    </source>
</reference>